<name>A0ACB9P1U4_9MYRT</name>
<evidence type="ECO:0000313" key="2">
    <source>
        <dbReference type="Proteomes" id="UP001057402"/>
    </source>
</evidence>
<gene>
    <name evidence="1" type="ORF">MLD38_027448</name>
</gene>
<keyword evidence="2" id="KW-1185">Reference proteome</keyword>
<accession>A0ACB9P1U4</accession>
<dbReference type="Proteomes" id="UP001057402">
    <property type="component" value="Chromosome 7"/>
</dbReference>
<dbReference type="EMBL" id="CM042886">
    <property type="protein sequence ID" value="KAI4342882.1"/>
    <property type="molecule type" value="Genomic_DNA"/>
</dbReference>
<comment type="caution">
    <text evidence="1">The sequence shown here is derived from an EMBL/GenBank/DDBJ whole genome shotgun (WGS) entry which is preliminary data.</text>
</comment>
<evidence type="ECO:0000313" key="1">
    <source>
        <dbReference type="EMBL" id="KAI4342882.1"/>
    </source>
</evidence>
<sequence>MSVAATRAVTNLRDSPRFRAVSAAAAGSVAAGEFDRKLPVLLFDIMSTVVRDPFYDDVPSFFGMTHKELMECKHPTAWNEFEKGLIDEAELARKFFKDGRSFDLEGLKNCMRAGYEYLQGIEKLLQDLKKNGYEMHAFTNYPIWYEIIEDKLKISNYLFWTFRSCVYGKRKPDLEFYQDALRYLKVDPASCIFVDDRLKNVVAAEEVGIVGLLFKGADPLRQDLSQRGIDL</sequence>
<proteinExistence type="predicted"/>
<reference evidence="2" key="1">
    <citation type="journal article" date="2023" name="Front. Plant Sci.">
        <title>Chromosomal-level genome assembly of Melastoma candidum provides insights into trichome evolution.</title>
        <authorList>
            <person name="Zhong Y."/>
            <person name="Wu W."/>
            <person name="Sun C."/>
            <person name="Zou P."/>
            <person name="Liu Y."/>
            <person name="Dai S."/>
            <person name="Zhou R."/>
        </authorList>
    </citation>
    <scope>NUCLEOTIDE SEQUENCE [LARGE SCALE GENOMIC DNA]</scope>
</reference>
<protein>
    <submittedName>
        <fullName evidence="1">Uncharacterized protein</fullName>
    </submittedName>
</protein>
<organism evidence="1 2">
    <name type="scientific">Melastoma candidum</name>
    <dbReference type="NCBI Taxonomy" id="119954"/>
    <lineage>
        <taxon>Eukaryota</taxon>
        <taxon>Viridiplantae</taxon>
        <taxon>Streptophyta</taxon>
        <taxon>Embryophyta</taxon>
        <taxon>Tracheophyta</taxon>
        <taxon>Spermatophyta</taxon>
        <taxon>Magnoliopsida</taxon>
        <taxon>eudicotyledons</taxon>
        <taxon>Gunneridae</taxon>
        <taxon>Pentapetalae</taxon>
        <taxon>rosids</taxon>
        <taxon>malvids</taxon>
        <taxon>Myrtales</taxon>
        <taxon>Melastomataceae</taxon>
        <taxon>Melastomatoideae</taxon>
        <taxon>Melastomateae</taxon>
        <taxon>Melastoma</taxon>
    </lineage>
</organism>